<reference evidence="2 3" key="1">
    <citation type="journal article" date="2020" name="Mol. Plant">
        <title>The Chromosome-Based Rubber Tree Genome Provides New Insights into Spurge Genome Evolution and Rubber Biosynthesis.</title>
        <authorList>
            <person name="Liu J."/>
            <person name="Shi C."/>
            <person name="Shi C.C."/>
            <person name="Li W."/>
            <person name="Zhang Q.J."/>
            <person name="Zhang Y."/>
            <person name="Li K."/>
            <person name="Lu H.F."/>
            <person name="Shi C."/>
            <person name="Zhu S.T."/>
            <person name="Xiao Z.Y."/>
            <person name="Nan H."/>
            <person name="Yue Y."/>
            <person name="Zhu X.G."/>
            <person name="Wu Y."/>
            <person name="Hong X.N."/>
            <person name="Fan G.Y."/>
            <person name="Tong Y."/>
            <person name="Zhang D."/>
            <person name="Mao C.L."/>
            <person name="Liu Y.L."/>
            <person name="Hao S.J."/>
            <person name="Liu W.Q."/>
            <person name="Lv M.Q."/>
            <person name="Zhang H.B."/>
            <person name="Liu Y."/>
            <person name="Hu-Tang G.R."/>
            <person name="Wang J.P."/>
            <person name="Wang J.H."/>
            <person name="Sun Y.H."/>
            <person name="Ni S.B."/>
            <person name="Chen W.B."/>
            <person name="Zhang X.C."/>
            <person name="Jiao Y.N."/>
            <person name="Eichler E.E."/>
            <person name="Li G.H."/>
            <person name="Liu X."/>
            <person name="Gao L.Z."/>
        </authorList>
    </citation>
    <scope>NUCLEOTIDE SEQUENCE [LARGE SCALE GENOMIC DNA]</scope>
    <source>
        <strain evidence="3">cv. GT1</strain>
        <tissue evidence="2">Leaf</tissue>
    </source>
</reference>
<comment type="caution">
    <text evidence="2">The sequence shown here is derived from an EMBL/GenBank/DDBJ whole genome shotgun (WGS) entry which is preliminary data.</text>
</comment>
<evidence type="ECO:0000313" key="2">
    <source>
        <dbReference type="EMBL" id="KAF2283461.1"/>
    </source>
</evidence>
<feature type="compositionally biased region" description="Polar residues" evidence="1">
    <location>
        <begin position="62"/>
        <end position="73"/>
    </location>
</feature>
<name>A0A6A6K3T9_HEVBR</name>
<feature type="region of interest" description="Disordered" evidence="1">
    <location>
        <begin position="86"/>
        <end position="105"/>
    </location>
</feature>
<dbReference type="EMBL" id="JAAGAX010000018">
    <property type="protein sequence ID" value="KAF2283461.1"/>
    <property type="molecule type" value="Genomic_DNA"/>
</dbReference>
<proteinExistence type="predicted"/>
<protein>
    <submittedName>
        <fullName evidence="2">Uncharacterized protein</fullName>
    </submittedName>
</protein>
<evidence type="ECO:0000256" key="1">
    <source>
        <dbReference type="SAM" id="MobiDB-lite"/>
    </source>
</evidence>
<dbReference type="Proteomes" id="UP000467840">
    <property type="component" value="Chromosome 12"/>
</dbReference>
<accession>A0A6A6K3T9</accession>
<organism evidence="2 3">
    <name type="scientific">Hevea brasiliensis</name>
    <name type="common">Para rubber tree</name>
    <name type="synonym">Siphonia brasiliensis</name>
    <dbReference type="NCBI Taxonomy" id="3981"/>
    <lineage>
        <taxon>Eukaryota</taxon>
        <taxon>Viridiplantae</taxon>
        <taxon>Streptophyta</taxon>
        <taxon>Embryophyta</taxon>
        <taxon>Tracheophyta</taxon>
        <taxon>Spermatophyta</taxon>
        <taxon>Magnoliopsida</taxon>
        <taxon>eudicotyledons</taxon>
        <taxon>Gunneridae</taxon>
        <taxon>Pentapetalae</taxon>
        <taxon>rosids</taxon>
        <taxon>fabids</taxon>
        <taxon>Malpighiales</taxon>
        <taxon>Euphorbiaceae</taxon>
        <taxon>Crotonoideae</taxon>
        <taxon>Micrandreae</taxon>
        <taxon>Hevea</taxon>
    </lineage>
</organism>
<dbReference type="AlphaFoldDB" id="A0A6A6K3T9"/>
<keyword evidence="3" id="KW-1185">Reference proteome</keyword>
<evidence type="ECO:0000313" key="3">
    <source>
        <dbReference type="Proteomes" id="UP000467840"/>
    </source>
</evidence>
<sequence>MHDKDAVCFITYSPWWGFIDRNGNFEYKGGEKWDENGDIHLFVEAIKENDSEGENQPGITHGQMQGTPKSKLSENDVISQNYEMVDEDGSIMGYSEENSARTPNDRDYDLIKDRVENANDELKNESFNEYLTNDSEF</sequence>
<gene>
    <name evidence="2" type="ORF">GH714_007492</name>
</gene>
<feature type="region of interest" description="Disordered" evidence="1">
    <location>
        <begin position="51"/>
        <end position="73"/>
    </location>
</feature>